<dbReference type="SUPFAM" id="SSF51206">
    <property type="entry name" value="cAMP-binding domain-like"/>
    <property type="match status" value="1"/>
</dbReference>
<accession>A0A6V7GT95</accession>
<dbReference type="Gene3D" id="2.60.120.10">
    <property type="entry name" value="Jelly Rolls"/>
    <property type="match status" value="1"/>
</dbReference>
<protein>
    <recommendedName>
        <fullName evidence="1">Cyclic nucleotide-binding domain-containing protein</fullName>
    </recommendedName>
</protein>
<reference evidence="2" key="1">
    <citation type="submission" date="2020-07" db="EMBL/GenBank/DDBJ databases">
        <authorList>
            <person name="Nazaruddin N."/>
        </authorList>
    </citation>
    <scope>NUCLEOTIDE SEQUENCE</scope>
</reference>
<dbReference type="OrthoDB" id="63267at2759"/>
<evidence type="ECO:0000259" key="1">
    <source>
        <dbReference type="PROSITE" id="PS50042"/>
    </source>
</evidence>
<name>A0A6V7GT95_9HYME</name>
<dbReference type="PROSITE" id="PS50042">
    <property type="entry name" value="CNMP_BINDING_3"/>
    <property type="match status" value="1"/>
</dbReference>
<evidence type="ECO:0000313" key="2">
    <source>
        <dbReference type="EMBL" id="CAD1468675.1"/>
    </source>
</evidence>
<feature type="domain" description="Cyclic nucleotide-binding" evidence="1">
    <location>
        <begin position="108"/>
        <end position="149"/>
    </location>
</feature>
<dbReference type="CDD" id="cd12086">
    <property type="entry name" value="DD_cGKI-beta"/>
    <property type="match status" value="1"/>
</dbReference>
<dbReference type="Proteomes" id="UP000752696">
    <property type="component" value="Unassembled WGS sequence"/>
</dbReference>
<dbReference type="Gene3D" id="1.20.5.170">
    <property type="match status" value="1"/>
</dbReference>
<proteinExistence type="predicted"/>
<dbReference type="InterPro" id="IPR018490">
    <property type="entry name" value="cNMP-bd_dom_sf"/>
</dbReference>
<evidence type="ECO:0000313" key="3">
    <source>
        <dbReference type="Proteomes" id="UP000752696"/>
    </source>
</evidence>
<comment type="caution">
    <text evidence="2">The sequence shown here is derived from an EMBL/GenBank/DDBJ whole genome shotgun (WGS) entry which is preliminary data.</text>
</comment>
<organism evidence="2 3">
    <name type="scientific">Heterotrigona itama</name>
    <dbReference type="NCBI Taxonomy" id="395501"/>
    <lineage>
        <taxon>Eukaryota</taxon>
        <taxon>Metazoa</taxon>
        <taxon>Ecdysozoa</taxon>
        <taxon>Arthropoda</taxon>
        <taxon>Hexapoda</taxon>
        <taxon>Insecta</taxon>
        <taxon>Pterygota</taxon>
        <taxon>Neoptera</taxon>
        <taxon>Endopterygota</taxon>
        <taxon>Hymenoptera</taxon>
        <taxon>Apocrita</taxon>
        <taxon>Aculeata</taxon>
        <taxon>Apoidea</taxon>
        <taxon>Anthophila</taxon>
        <taxon>Apidae</taxon>
        <taxon>Heterotrigona</taxon>
    </lineage>
</organism>
<dbReference type="InterPro" id="IPR000595">
    <property type="entry name" value="cNMP-bd_dom"/>
</dbReference>
<dbReference type="AlphaFoldDB" id="A0A6V7GT95"/>
<dbReference type="EMBL" id="CAJDYZ010001127">
    <property type="protein sequence ID" value="CAD1468675.1"/>
    <property type="molecule type" value="Genomic_DNA"/>
</dbReference>
<gene>
    <name evidence="2" type="ORF">MHI_LOCUS63048</name>
</gene>
<feature type="non-terminal residue" evidence="2">
    <location>
        <position position="1"/>
    </location>
</feature>
<keyword evidence="3" id="KW-1185">Reference proteome</keyword>
<sequence>MMDSIRDLKRLLYERTEALRRRDDVIELLEKAVEERDITIHCLQNEIDKFRQIVDFSLSSGGIGPAQKAKRQAISAEPLTKDTRVIIKFHKPKRSRELIKAAILDNDFMKNLELTQIREIVDCMYPVTFSAGSTIIREGDVGSIVYVME</sequence>
<dbReference type="InterPro" id="IPR014710">
    <property type="entry name" value="RmlC-like_jellyroll"/>
</dbReference>